<evidence type="ECO:0008006" key="3">
    <source>
        <dbReference type="Google" id="ProtNLM"/>
    </source>
</evidence>
<proteinExistence type="predicted"/>
<sequence length="398" mass="42685">MPAPGSTNRRHTKHTWLRGPATGIALIAALLLALTSASTTPPAQQATLAKESALPASKPLGIDPPAGRYYAYAPSVVEQGSTRHVFYCGNKTSGSVHDQAMLSVGTKQADGAWTYSAPRVGLGPSSAIPWANYHVCDPEIIRGQFTWGDHVYPWAMLFTAYGCAVTAEPCPDQHAYPNQVGVAFADSLDAPATDWRIYPSPLISYELDYGAKCPAQDYCIGEPAASSIDGVGRLMVWYQDNGGFVWREVNLTNATSPVIGQRRTLPSDGLPDWLHNASVVWSPARGRFYAAYDAGVWNKHTNGPPVQTDTAIVSIDGGDMWAGAGSWRHEETITGAHSGHAFNHNTGIVRTPWGSAASDTGLEVVHAVGNGWAPGGGWGVWTYRLWSTTYSFPAQSSR</sequence>
<dbReference type="InterPro" id="IPR023296">
    <property type="entry name" value="Glyco_hydro_beta-prop_sf"/>
</dbReference>
<name>A0A6H9YXK8_9ACTN</name>
<dbReference type="RefSeq" id="WP_151562070.1">
    <property type="nucleotide sequence ID" value="NZ_WBMT01000009.1"/>
</dbReference>
<comment type="caution">
    <text evidence="1">The sequence shown here is derived from an EMBL/GenBank/DDBJ whole genome shotgun (WGS) entry which is preliminary data.</text>
</comment>
<dbReference type="AlphaFoldDB" id="A0A6H9YXK8"/>
<organism evidence="1 2">
    <name type="scientific">Actinomadura rudentiformis</name>
    <dbReference type="NCBI Taxonomy" id="359158"/>
    <lineage>
        <taxon>Bacteria</taxon>
        <taxon>Bacillati</taxon>
        <taxon>Actinomycetota</taxon>
        <taxon>Actinomycetes</taxon>
        <taxon>Streptosporangiales</taxon>
        <taxon>Thermomonosporaceae</taxon>
        <taxon>Actinomadura</taxon>
    </lineage>
</organism>
<evidence type="ECO:0000313" key="1">
    <source>
        <dbReference type="EMBL" id="KAB2347334.1"/>
    </source>
</evidence>
<protein>
    <recommendedName>
        <fullName evidence="3">Exo-alpha-sialidase</fullName>
    </recommendedName>
</protein>
<accession>A0A6H9YXK8</accession>
<dbReference type="Gene3D" id="2.115.10.20">
    <property type="entry name" value="Glycosyl hydrolase domain, family 43"/>
    <property type="match status" value="1"/>
</dbReference>
<evidence type="ECO:0000313" key="2">
    <source>
        <dbReference type="Proteomes" id="UP000468735"/>
    </source>
</evidence>
<keyword evidence="2" id="KW-1185">Reference proteome</keyword>
<dbReference type="Proteomes" id="UP000468735">
    <property type="component" value="Unassembled WGS sequence"/>
</dbReference>
<dbReference type="EMBL" id="WBMT01000009">
    <property type="protein sequence ID" value="KAB2347334.1"/>
    <property type="molecule type" value="Genomic_DNA"/>
</dbReference>
<reference evidence="1 2" key="1">
    <citation type="submission" date="2019-09" db="EMBL/GenBank/DDBJ databases">
        <title>Actinomadura physcomitrii sp. nov., a novel actinomycete isolated from moss [Physcomitrium sphaericum (Ludw) Fuernr].</title>
        <authorList>
            <person name="Zhuang X."/>
            <person name="Liu C."/>
        </authorList>
    </citation>
    <scope>NUCLEOTIDE SEQUENCE [LARGE SCALE GENOMIC DNA]</scope>
    <source>
        <strain evidence="1 2">HMC1</strain>
    </source>
</reference>
<dbReference type="OrthoDB" id="4178270at2"/>
<gene>
    <name evidence="1" type="ORF">F8566_20190</name>
</gene>